<keyword evidence="3" id="KW-1185">Reference proteome</keyword>
<dbReference type="Proteomes" id="UP000623301">
    <property type="component" value="Unassembled WGS sequence"/>
</dbReference>
<dbReference type="PANTHER" id="PTHR11614">
    <property type="entry name" value="PHOSPHOLIPASE-RELATED"/>
    <property type="match status" value="1"/>
</dbReference>
<keyword evidence="2" id="KW-0378">Hydrolase</keyword>
<dbReference type="Pfam" id="PF12146">
    <property type="entry name" value="Hydrolase_4"/>
    <property type="match status" value="1"/>
</dbReference>
<dbReference type="GO" id="GO:0016787">
    <property type="term" value="F:hydrolase activity"/>
    <property type="evidence" value="ECO:0007669"/>
    <property type="project" value="UniProtKB-KW"/>
</dbReference>
<dbReference type="SUPFAM" id="SSF53474">
    <property type="entry name" value="alpha/beta-Hydrolases"/>
    <property type="match status" value="1"/>
</dbReference>
<gene>
    <name evidence="2" type="ORF">JBL43_07650</name>
</gene>
<comment type="caution">
    <text evidence="2">The sequence shown here is derived from an EMBL/GenBank/DDBJ whole genome shotgun (WGS) entry which is preliminary data.</text>
</comment>
<evidence type="ECO:0000313" key="2">
    <source>
        <dbReference type="EMBL" id="MBJ2174106.1"/>
    </source>
</evidence>
<dbReference type="InterPro" id="IPR022742">
    <property type="entry name" value="Hydrolase_4"/>
</dbReference>
<evidence type="ECO:0000313" key="3">
    <source>
        <dbReference type="Proteomes" id="UP000623301"/>
    </source>
</evidence>
<dbReference type="RefSeq" id="WP_198840863.1">
    <property type="nucleotide sequence ID" value="NZ_JAEHFJ010000003.1"/>
</dbReference>
<dbReference type="Gene3D" id="3.40.50.1820">
    <property type="entry name" value="alpha/beta hydrolase"/>
    <property type="match status" value="1"/>
</dbReference>
<feature type="domain" description="Serine aminopeptidase S33" evidence="1">
    <location>
        <begin position="45"/>
        <end position="248"/>
    </location>
</feature>
<dbReference type="InterPro" id="IPR029058">
    <property type="entry name" value="AB_hydrolase_fold"/>
</dbReference>
<proteinExistence type="predicted"/>
<dbReference type="InterPro" id="IPR051044">
    <property type="entry name" value="MAG_DAG_Lipase"/>
</dbReference>
<name>A0ABS0WQ51_9FLAO</name>
<reference evidence="2 3" key="1">
    <citation type="submission" date="2020-12" db="EMBL/GenBank/DDBJ databases">
        <title>Aureibaculum luteum sp. nov. and Aureibaculum flavum sp. nov., novel members of the family Flavobacteriaceae isolated from Antarctic intertidal sediments.</title>
        <authorList>
            <person name="He X."/>
            <person name="Zhang X."/>
        </authorList>
    </citation>
    <scope>NUCLEOTIDE SEQUENCE [LARGE SCALE GENOMIC DNA]</scope>
    <source>
        <strain evidence="2 3">A20</strain>
    </source>
</reference>
<evidence type="ECO:0000259" key="1">
    <source>
        <dbReference type="Pfam" id="PF12146"/>
    </source>
</evidence>
<sequence>MEDRNYIPDVLGDNFKKLTLPLPDDYEGKAVATLICHKTDKPSLKAILYIHGFNDYFFQTALAKKFNEQGYNFYALDLRKYGRSYLPHQKLNNVRSLTEYDEEIDISLKIIQSENNNRVLLMGHSNGGLIVTNYAKRHLKSNLFHGILCNSPFYDFNLSTIERKIGVPILSMLANYYPDKRIKSGLSKLYGLSLHIDYHGEWNYSLTWKPLIIPTVNLSFIRAIHKAQKNIKNNFVIDVPILVMHSDKSVFEHNWSDNFKHGDAVLNVNHISKIANTFKGNVTVCEIKNAMHDLFLSEKTVRESAYEKMFAWVGDNF</sequence>
<protein>
    <submittedName>
        <fullName evidence="2">Alpha/beta hydrolase</fullName>
    </submittedName>
</protein>
<accession>A0ABS0WQ51</accession>
<dbReference type="EMBL" id="JAEHFJ010000003">
    <property type="protein sequence ID" value="MBJ2174106.1"/>
    <property type="molecule type" value="Genomic_DNA"/>
</dbReference>
<organism evidence="2 3">
    <name type="scientific">Aureibaculum flavum</name>
    <dbReference type="NCBI Taxonomy" id="2795986"/>
    <lineage>
        <taxon>Bacteria</taxon>
        <taxon>Pseudomonadati</taxon>
        <taxon>Bacteroidota</taxon>
        <taxon>Flavobacteriia</taxon>
        <taxon>Flavobacteriales</taxon>
        <taxon>Flavobacteriaceae</taxon>
        <taxon>Aureibaculum</taxon>
    </lineage>
</organism>